<dbReference type="PANTHER" id="PTHR19384">
    <property type="entry name" value="NITRIC OXIDE SYNTHASE-RELATED"/>
    <property type="match status" value="1"/>
</dbReference>
<dbReference type="InterPro" id="IPR001433">
    <property type="entry name" value="OxRdtase_FAD/NAD-bd"/>
</dbReference>
<proteinExistence type="predicted"/>
<evidence type="ECO:0000313" key="7">
    <source>
        <dbReference type="Proteomes" id="UP001176961"/>
    </source>
</evidence>
<evidence type="ECO:0000313" key="6">
    <source>
        <dbReference type="EMBL" id="CAJ0592228.1"/>
    </source>
</evidence>
<dbReference type="PRINTS" id="PR00371">
    <property type="entry name" value="FPNCR"/>
</dbReference>
<comment type="caution">
    <text evidence="6">The sequence shown here is derived from an EMBL/GenBank/DDBJ whole genome shotgun (WGS) entry which is preliminary data.</text>
</comment>
<dbReference type="Pfam" id="PF00175">
    <property type="entry name" value="NAD_binding_1"/>
    <property type="match status" value="1"/>
</dbReference>
<dbReference type="GO" id="GO:0005829">
    <property type="term" value="C:cytosol"/>
    <property type="evidence" value="ECO:0007669"/>
    <property type="project" value="TreeGrafter"/>
</dbReference>
<feature type="domain" description="Oxidoreductase FAD/NAD(P)-binding" evidence="5">
    <location>
        <begin position="3"/>
        <end position="83"/>
    </location>
</feature>
<dbReference type="InterPro" id="IPR039261">
    <property type="entry name" value="FNR_nucleotide-bd"/>
</dbReference>
<dbReference type="GO" id="GO:0010181">
    <property type="term" value="F:FMN binding"/>
    <property type="evidence" value="ECO:0007669"/>
    <property type="project" value="TreeGrafter"/>
</dbReference>
<protein>
    <recommendedName>
        <fullName evidence="4">NADPH--hemoprotein reductase</fullName>
        <ecNumber evidence="4">1.6.2.4</ecNumber>
    </recommendedName>
</protein>
<name>A0AA36DT67_CYLNA</name>
<accession>A0AA36DT67</accession>
<dbReference type="Gene3D" id="3.40.50.80">
    <property type="entry name" value="Nucleotide-binding domain of ferredoxin-NADP reductase (FNR) module"/>
    <property type="match status" value="1"/>
</dbReference>
<dbReference type="GO" id="GO:0050660">
    <property type="term" value="F:flavin adenine dinucleotide binding"/>
    <property type="evidence" value="ECO:0007669"/>
    <property type="project" value="TreeGrafter"/>
</dbReference>
<dbReference type="EC" id="1.6.2.4" evidence="4"/>
<dbReference type="PANTHER" id="PTHR19384:SF17">
    <property type="entry name" value="NADPH--CYTOCHROME P450 REDUCTASE"/>
    <property type="match status" value="1"/>
</dbReference>
<keyword evidence="2" id="KW-0285">Flavoprotein</keyword>
<dbReference type="InterPro" id="IPR001709">
    <property type="entry name" value="Flavoprot_Pyr_Nucl_cyt_Rdtase"/>
</dbReference>
<gene>
    <name evidence="6" type="ORF">CYNAS_LOCUS4211</name>
</gene>
<dbReference type="SUPFAM" id="SSF52343">
    <property type="entry name" value="Ferredoxin reductase-like, C-terminal NADP-linked domain"/>
    <property type="match status" value="1"/>
</dbReference>
<evidence type="ECO:0000256" key="1">
    <source>
        <dbReference type="ARBA" id="ARBA00001974"/>
    </source>
</evidence>
<dbReference type="EMBL" id="CATQJL010000027">
    <property type="protein sequence ID" value="CAJ0592228.1"/>
    <property type="molecule type" value="Genomic_DNA"/>
</dbReference>
<evidence type="ECO:0000256" key="4">
    <source>
        <dbReference type="ARBA" id="ARBA00023797"/>
    </source>
</evidence>
<evidence type="ECO:0000256" key="2">
    <source>
        <dbReference type="ARBA" id="ARBA00022630"/>
    </source>
</evidence>
<organism evidence="6 7">
    <name type="scientific">Cylicocyclus nassatus</name>
    <name type="common">Nematode worm</name>
    <dbReference type="NCBI Taxonomy" id="53992"/>
    <lineage>
        <taxon>Eukaryota</taxon>
        <taxon>Metazoa</taxon>
        <taxon>Ecdysozoa</taxon>
        <taxon>Nematoda</taxon>
        <taxon>Chromadorea</taxon>
        <taxon>Rhabditida</taxon>
        <taxon>Rhabditina</taxon>
        <taxon>Rhabditomorpha</taxon>
        <taxon>Strongyloidea</taxon>
        <taxon>Strongylidae</taxon>
        <taxon>Cylicocyclus</taxon>
    </lineage>
</organism>
<evidence type="ECO:0000259" key="5">
    <source>
        <dbReference type="Pfam" id="PF00175"/>
    </source>
</evidence>
<reference evidence="6" key="1">
    <citation type="submission" date="2023-07" db="EMBL/GenBank/DDBJ databases">
        <authorList>
            <consortium name="CYATHOMIX"/>
        </authorList>
    </citation>
    <scope>NUCLEOTIDE SEQUENCE</scope>
    <source>
        <strain evidence="6">N/A</strain>
    </source>
</reference>
<evidence type="ECO:0000256" key="3">
    <source>
        <dbReference type="ARBA" id="ARBA00022827"/>
    </source>
</evidence>
<dbReference type="Proteomes" id="UP001176961">
    <property type="component" value="Unassembled WGS sequence"/>
</dbReference>
<keyword evidence="3" id="KW-0274">FAD</keyword>
<dbReference type="GO" id="GO:0003958">
    <property type="term" value="F:NADPH-hemoprotein reductase activity"/>
    <property type="evidence" value="ECO:0007669"/>
    <property type="project" value="UniProtKB-EC"/>
</dbReference>
<comment type="cofactor">
    <cofactor evidence="1">
        <name>FAD</name>
        <dbReference type="ChEBI" id="CHEBI:57692"/>
    </cofactor>
</comment>
<sequence>MVLVGNGTGIAGLRSLLRESAYAGEHGHWLLFGERQRAHDLLFADEIEAWQAQGHLARVDLAFSRDGGGGYVQDRLRAASDGMAEGVDQVLRAALGDETVETLLENGRYRRDVY</sequence>
<keyword evidence="7" id="KW-1185">Reference proteome</keyword>
<dbReference type="AlphaFoldDB" id="A0AA36DT67"/>